<organism evidence="1">
    <name type="scientific">Tanacetum cinerariifolium</name>
    <name type="common">Dalmatian daisy</name>
    <name type="synonym">Chrysanthemum cinerariifolium</name>
    <dbReference type="NCBI Taxonomy" id="118510"/>
    <lineage>
        <taxon>Eukaryota</taxon>
        <taxon>Viridiplantae</taxon>
        <taxon>Streptophyta</taxon>
        <taxon>Embryophyta</taxon>
        <taxon>Tracheophyta</taxon>
        <taxon>Spermatophyta</taxon>
        <taxon>Magnoliopsida</taxon>
        <taxon>eudicotyledons</taxon>
        <taxon>Gunneridae</taxon>
        <taxon>Pentapetalae</taxon>
        <taxon>asterids</taxon>
        <taxon>campanulids</taxon>
        <taxon>Asterales</taxon>
        <taxon>Asteraceae</taxon>
        <taxon>Asteroideae</taxon>
        <taxon>Anthemideae</taxon>
        <taxon>Anthemidinae</taxon>
        <taxon>Tanacetum</taxon>
    </lineage>
</organism>
<evidence type="ECO:0008006" key="2">
    <source>
        <dbReference type="Google" id="ProtNLM"/>
    </source>
</evidence>
<dbReference type="AlphaFoldDB" id="A0A699JZ89"/>
<evidence type="ECO:0000313" key="1">
    <source>
        <dbReference type="EMBL" id="GFA65998.1"/>
    </source>
</evidence>
<reference evidence="1" key="1">
    <citation type="journal article" date="2019" name="Sci. Rep.">
        <title>Draft genome of Tanacetum cinerariifolium, the natural source of mosquito coil.</title>
        <authorList>
            <person name="Yamashiro T."/>
            <person name="Shiraishi A."/>
            <person name="Satake H."/>
            <person name="Nakayama K."/>
        </authorList>
    </citation>
    <scope>NUCLEOTIDE SEQUENCE</scope>
</reference>
<proteinExistence type="predicted"/>
<accession>A0A699JZ89</accession>
<name>A0A699JZ89_TANCI</name>
<sequence length="238" mass="27022">PYLSFDHCPAMLAIPKVAVKTHLAKRLKAMKMHLRILNKKNGNVFNKVEFLKDELARAQQSFDKNPSCIVLGEEEIVYVQAYIDVVLDAKKLFMQKTKNEWLNGGDSNSAYYHNVVKGRISKKSIHVMYDDLENAYYREDVPALFVSYFSKFLGTCDDVYEVEDVSTLNMKKLDAEKVVELIKPVTDEEIKDALFSIDVNKASGPDGYTLKFFKAAWSVVGKDTCSAIKEFFVSGSFL</sequence>
<feature type="non-terminal residue" evidence="1">
    <location>
        <position position="1"/>
    </location>
</feature>
<dbReference type="EMBL" id="BKCJ010463817">
    <property type="protein sequence ID" value="GFA65998.1"/>
    <property type="molecule type" value="Genomic_DNA"/>
</dbReference>
<protein>
    <recommendedName>
        <fullName evidence="2">RNA-directed DNA polymerase, eukaryota, reverse transcriptase zinc-binding domain protein</fullName>
    </recommendedName>
</protein>
<gene>
    <name evidence="1" type="ORF">Tci_637970</name>
</gene>
<comment type="caution">
    <text evidence="1">The sequence shown here is derived from an EMBL/GenBank/DDBJ whole genome shotgun (WGS) entry which is preliminary data.</text>
</comment>